<protein>
    <recommendedName>
        <fullName evidence="6">Bacterial repeat domain-containing protein</fullName>
    </recommendedName>
</protein>
<evidence type="ECO:0000313" key="4">
    <source>
        <dbReference type="EMBL" id="MVB12212.1"/>
    </source>
</evidence>
<proteinExistence type="predicted"/>
<feature type="region of interest" description="Disordered" evidence="1">
    <location>
        <begin position="276"/>
        <end position="336"/>
    </location>
</feature>
<feature type="compositionally biased region" description="Low complexity" evidence="1">
    <location>
        <begin position="38"/>
        <end position="71"/>
    </location>
</feature>
<keyword evidence="2" id="KW-0812">Transmembrane</keyword>
<evidence type="ECO:0000313" key="5">
    <source>
        <dbReference type="Proteomes" id="UP000469440"/>
    </source>
</evidence>
<dbReference type="OrthoDB" id="9798386at2"/>
<evidence type="ECO:0000256" key="2">
    <source>
        <dbReference type="SAM" id="Phobius"/>
    </source>
</evidence>
<organism evidence="4 5">
    <name type="scientific">Caproicibacter fermentans</name>
    <dbReference type="NCBI Taxonomy" id="2576756"/>
    <lineage>
        <taxon>Bacteria</taxon>
        <taxon>Bacillati</taxon>
        <taxon>Bacillota</taxon>
        <taxon>Clostridia</taxon>
        <taxon>Eubacteriales</taxon>
        <taxon>Acutalibacteraceae</taxon>
        <taxon>Caproicibacter</taxon>
    </lineage>
</organism>
<dbReference type="Gene3D" id="2.60.40.4270">
    <property type="entry name" value="Listeria-Bacteroides repeat domain"/>
    <property type="match status" value="1"/>
</dbReference>
<feature type="region of interest" description="Disordered" evidence="1">
    <location>
        <begin position="33"/>
        <end position="82"/>
    </location>
</feature>
<dbReference type="EMBL" id="VWXL01000084">
    <property type="protein sequence ID" value="MVB12212.1"/>
    <property type="molecule type" value="Genomic_DNA"/>
</dbReference>
<evidence type="ECO:0000256" key="1">
    <source>
        <dbReference type="SAM" id="MobiDB-lite"/>
    </source>
</evidence>
<dbReference type="GO" id="GO:0030313">
    <property type="term" value="C:cell envelope"/>
    <property type="evidence" value="ECO:0007669"/>
    <property type="project" value="UniProtKB-SubCell"/>
</dbReference>
<sequence length="352" mass="37265">MNQRAKKYIIVLFTVLFSAVFFTVTAFAQAGITPENDSSTPVSSAVNKSSSVSSSQESSSSPSSGESQVTSNADGTGNVDVPPQEETVMVKLDYNDGSAVRVVNVKPGTQVKNLAVPTRKGYLFDYWTMNGAKVSSSFEIYSEISLTAKWEASAESSRKPSSYASVDTHQREVEQAASRAEEAVSDPGVLSSEDWNSILSTGSQAASAAGTASSQASSAASQGGGGSWLFPVGIALIVLSACGIGAFLYLQFFSGPGPRGPKSGAGTEEFDDLEFTDISSNSTGPYAAPEEPEPEPRARSAGSDSDDTRPIPPQARAEDARRKDYDSSRSQARAVDGEKKNFDWDKFFNDDI</sequence>
<dbReference type="RefSeq" id="WP_156991053.1">
    <property type="nucleotide sequence ID" value="NZ_VWXL01000084.1"/>
</dbReference>
<name>A0A6N8I2K0_9FIRM</name>
<keyword evidence="2" id="KW-0472">Membrane</keyword>
<feature type="transmembrane region" description="Helical" evidence="2">
    <location>
        <begin position="228"/>
        <end position="250"/>
    </location>
</feature>
<dbReference type="InterPro" id="IPR042229">
    <property type="entry name" value="Listeria/Bacterioides_rpt_sf"/>
</dbReference>
<keyword evidence="3" id="KW-0732">Signal</keyword>
<evidence type="ECO:0008006" key="6">
    <source>
        <dbReference type="Google" id="ProtNLM"/>
    </source>
</evidence>
<gene>
    <name evidence="4" type="ORF">CAFE_29440</name>
</gene>
<feature type="chain" id="PRO_5026974666" description="Bacterial repeat domain-containing protein" evidence="3">
    <location>
        <begin position="29"/>
        <end position="352"/>
    </location>
</feature>
<feature type="signal peptide" evidence="3">
    <location>
        <begin position="1"/>
        <end position="28"/>
    </location>
</feature>
<comment type="caution">
    <text evidence="4">The sequence shown here is derived from an EMBL/GenBank/DDBJ whole genome shotgun (WGS) entry which is preliminary data.</text>
</comment>
<keyword evidence="2" id="KW-1133">Transmembrane helix</keyword>
<feature type="compositionally biased region" description="Basic and acidic residues" evidence="1">
    <location>
        <begin position="168"/>
        <end position="182"/>
    </location>
</feature>
<accession>A0A6N8I2K0</accession>
<feature type="compositionally biased region" description="Basic and acidic residues" evidence="1">
    <location>
        <begin position="316"/>
        <end position="327"/>
    </location>
</feature>
<feature type="region of interest" description="Disordered" evidence="1">
    <location>
        <begin position="157"/>
        <end position="189"/>
    </location>
</feature>
<dbReference type="Proteomes" id="UP000469440">
    <property type="component" value="Unassembled WGS sequence"/>
</dbReference>
<evidence type="ECO:0000256" key="3">
    <source>
        <dbReference type="SAM" id="SignalP"/>
    </source>
</evidence>
<dbReference type="AlphaFoldDB" id="A0A6N8I2K0"/>
<reference evidence="4 5" key="1">
    <citation type="submission" date="2019-09" db="EMBL/GenBank/DDBJ databases">
        <title>Genome sequence of Clostridium sp. EA1.</title>
        <authorList>
            <person name="Poehlein A."/>
            <person name="Bengelsdorf F.R."/>
            <person name="Daniel R."/>
        </authorList>
    </citation>
    <scope>NUCLEOTIDE SEQUENCE [LARGE SCALE GENOMIC DNA]</scope>
    <source>
        <strain evidence="4 5">EA1</strain>
    </source>
</reference>
<keyword evidence="5" id="KW-1185">Reference proteome</keyword>